<dbReference type="InterPro" id="IPR008579">
    <property type="entry name" value="UGlyAH_Cupin_dom"/>
</dbReference>
<protein>
    <recommendedName>
        <fullName evidence="1">(S)-ureidoglycine aminohydrolase cupin domain-containing protein</fullName>
    </recommendedName>
</protein>
<evidence type="ECO:0000313" key="2">
    <source>
        <dbReference type="EMBL" id="QEX15987.1"/>
    </source>
</evidence>
<dbReference type="KEGG" id="htq:FRZ44_12770"/>
<dbReference type="InterPro" id="IPR011051">
    <property type="entry name" value="RmlC_Cupin_sf"/>
</dbReference>
<feature type="domain" description="(S)-ureidoglycine aminohydrolase cupin" evidence="1">
    <location>
        <begin position="42"/>
        <end position="114"/>
    </location>
</feature>
<organism evidence="2 3">
    <name type="scientific">Hypericibacter terrae</name>
    <dbReference type="NCBI Taxonomy" id="2602015"/>
    <lineage>
        <taxon>Bacteria</taxon>
        <taxon>Pseudomonadati</taxon>
        <taxon>Pseudomonadota</taxon>
        <taxon>Alphaproteobacteria</taxon>
        <taxon>Rhodospirillales</taxon>
        <taxon>Dongiaceae</taxon>
        <taxon>Hypericibacter</taxon>
    </lineage>
</organism>
<dbReference type="PANTHER" id="PTHR40943:SF1">
    <property type="entry name" value="CYTOPLASMIC PROTEIN"/>
    <property type="match status" value="1"/>
</dbReference>
<dbReference type="PANTHER" id="PTHR40943">
    <property type="entry name" value="CYTOPLASMIC PROTEIN-RELATED"/>
    <property type="match status" value="1"/>
</dbReference>
<gene>
    <name evidence="2" type="ORF">FRZ44_12770</name>
</gene>
<reference evidence="2 3" key="1">
    <citation type="submission" date="2019-08" db="EMBL/GenBank/DDBJ databases">
        <title>Hyperibacter terrae gen. nov., sp. nov. and Hyperibacter viscosus sp. nov., two new members in the family Rhodospirillaceae isolated from the rhizosphere of Hypericum perforatum.</title>
        <authorList>
            <person name="Noviana Z."/>
        </authorList>
    </citation>
    <scope>NUCLEOTIDE SEQUENCE [LARGE SCALE GENOMIC DNA]</scope>
    <source>
        <strain evidence="2 3">R5913</strain>
    </source>
</reference>
<name>A0A5J6MFY3_9PROT</name>
<evidence type="ECO:0000313" key="3">
    <source>
        <dbReference type="Proteomes" id="UP000326202"/>
    </source>
</evidence>
<sequence>MNISSIIPIGREGRTAFVPPLDSYQILSDSWIEQEFHSLRTRSSQVTVGYWTGEPGRVRIEPWPYTEVCVIKAGRVAVVDSDGRQREFGPGDSFIVPKGFVGEWVTLEPAAKVFIAVE</sequence>
<dbReference type="Proteomes" id="UP000326202">
    <property type="component" value="Chromosome"/>
</dbReference>
<accession>A0A5J6MFY3</accession>
<dbReference type="Gene3D" id="2.60.120.10">
    <property type="entry name" value="Jelly Rolls"/>
    <property type="match status" value="1"/>
</dbReference>
<dbReference type="EMBL" id="CP042906">
    <property type="protein sequence ID" value="QEX15987.1"/>
    <property type="molecule type" value="Genomic_DNA"/>
</dbReference>
<dbReference type="AlphaFoldDB" id="A0A5J6MFY3"/>
<dbReference type="SUPFAM" id="SSF51182">
    <property type="entry name" value="RmlC-like cupins"/>
    <property type="match status" value="1"/>
</dbReference>
<proteinExistence type="predicted"/>
<dbReference type="RefSeq" id="WP_191908443.1">
    <property type="nucleotide sequence ID" value="NZ_CP042906.1"/>
</dbReference>
<dbReference type="Pfam" id="PF05899">
    <property type="entry name" value="Cupin_3"/>
    <property type="match status" value="1"/>
</dbReference>
<keyword evidence="3" id="KW-1185">Reference proteome</keyword>
<dbReference type="InterPro" id="IPR014710">
    <property type="entry name" value="RmlC-like_jellyroll"/>
</dbReference>
<evidence type="ECO:0000259" key="1">
    <source>
        <dbReference type="Pfam" id="PF05899"/>
    </source>
</evidence>